<protein>
    <submittedName>
        <fullName evidence="1">Uu.00g019300.m01.CDS01</fullName>
    </submittedName>
</protein>
<reference evidence="1" key="1">
    <citation type="submission" date="2023-10" db="EMBL/GenBank/DDBJ databases">
        <authorList>
            <person name="Hackl T."/>
        </authorList>
    </citation>
    <scope>NUCLEOTIDE SEQUENCE</scope>
</reference>
<proteinExistence type="predicted"/>
<evidence type="ECO:0000313" key="1">
    <source>
        <dbReference type="EMBL" id="CAJ2513811.1"/>
    </source>
</evidence>
<dbReference type="Proteomes" id="UP001295740">
    <property type="component" value="Unassembled WGS sequence"/>
</dbReference>
<comment type="caution">
    <text evidence="1">The sequence shown here is derived from an EMBL/GenBank/DDBJ whole genome shotgun (WGS) entry which is preliminary data.</text>
</comment>
<accession>A0AAI8VTF0</accession>
<dbReference type="EMBL" id="CAUWAG010000020">
    <property type="protein sequence ID" value="CAJ2513811.1"/>
    <property type="molecule type" value="Genomic_DNA"/>
</dbReference>
<organism evidence="1 2">
    <name type="scientific">Anthostomella pinea</name>
    <dbReference type="NCBI Taxonomy" id="933095"/>
    <lineage>
        <taxon>Eukaryota</taxon>
        <taxon>Fungi</taxon>
        <taxon>Dikarya</taxon>
        <taxon>Ascomycota</taxon>
        <taxon>Pezizomycotina</taxon>
        <taxon>Sordariomycetes</taxon>
        <taxon>Xylariomycetidae</taxon>
        <taxon>Xylariales</taxon>
        <taxon>Xylariaceae</taxon>
        <taxon>Anthostomella</taxon>
    </lineage>
</organism>
<keyword evidence="2" id="KW-1185">Reference proteome</keyword>
<gene>
    <name evidence="1" type="ORF">KHLLAP_LOCUS14279</name>
</gene>
<dbReference type="AlphaFoldDB" id="A0AAI8VTF0"/>
<sequence>MEIPEQIRPFYDGTFFPDHGRDHTLEEEDPEAFFVALCHVRSKGQPQLLPMCGSILFHGLSAEGLAVSQAGLQTTFERNKSKPEFVWIKDVWTEIGDGHFREIDDLIFKDSSWKPKTISPTTSQHAITINYCIPDRRCGRGLSFNIVSRLRPVNDKGRGIEDAPPNIKMNESIARLSPAGHTLVQYGSALVWPYSYKKGTPSMNDPYWRQRWSFMEPKDFTARDFRSVIDFLHTLKPNSCVVDPDRFALYRNCRIVSAVKINCNGDIARFQPFLANGISELPRFENVSVPAEVLDQNQYSAPWAEFLGLPWNVQVCHTNVDFSTQEELSNEDARFLVQDRSVMARFGQTPIPFLARPCEGSLMVMRKDGKPTHRLHVQWMTEYLEEVTAENGKRMNLLAIIMGGGATVKPGWNDFQSSWQTYLAKHKGSEEGVPDPWGLQVT</sequence>
<evidence type="ECO:0000313" key="2">
    <source>
        <dbReference type="Proteomes" id="UP001295740"/>
    </source>
</evidence>
<name>A0AAI8VTF0_9PEZI</name>